<keyword evidence="5 6" id="KW-0472">Membrane</keyword>
<dbReference type="PANTHER" id="PTHR35007:SF2">
    <property type="entry name" value="PILUS ASSEMBLE PROTEIN"/>
    <property type="match status" value="1"/>
</dbReference>
<reference evidence="8" key="1">
    <citation type="submission" date="2020-07" db="EMBL/GenBank/DDBJ databases">
        <title>Koleobacter methoxysyntrophicus gen. nov., sp. nov., a novel anaerobic bacterium isolated from deep subsurface oil field and proposal of Koleobacterales ord. nov. in the phylum Firmicutes.</title>
        <authorList>
            <person name="Sakamoto S."/>
            <person name="Tamaki H."/>
        </authorList>
    </citation>
    <scope>NUCLEOTIDE SEQUENCE</scope>
    <source>
        <strain evidence="8">NRmbB1</strain>
    </source>
</reference>
<dbReference type="AlphaFoldDB" id="A0A8A0RSY4"/>
<evidence type="ECO:0000256" key="2">
    <source>
        <dbReference type="ARBA" id="ARBA00022475"/>
    </source>
</evidence>
<feature type="transmembrane region" description="Helical" evidence="6">
    <location>
        <begin position="12"/>
        <end position="31"/>
    </location>
</feature>
<organism evidence="8 9">
    <name type="scientific">Koleobacter methoxysyntrophicus</name>
    <dbReference type="NCBI Taxonomy" id="2751313"/>
    <lineage>
        <taxon>Bacteria</taxon>
        <taxon>Bacillati</taxon>
        <taxon>Bacillota</taxon>
        <taxon>Clostridia</taxon>
        <taxon>Koleobacterales</taxon>
        <taxon>Koleobacteraceae</taxon>
        <taxon>Koleobacter</taxon>
    </lineage>
</organism>
<dbReference type="PANTHER" id="PTHR35007">
    <property type="entry name" value="INTEGRAL MEMBRANE PROTEIN-RELATED"/>
    <property type="match status" value="1"/>
</dbReference>
<dbReference type="Pfam" id="PF00482">
    <property type="entry name" value="T2SSF"/>
    <property type="match status" value="1"/>
</dbReference>
<name>A0A8A0RSY4_9FIRM</name>
<keyword evidence="9" id="KW-1185">Reference proteome</keyword>
<keyword evidence="3 6" id="KW-0812">Transmembrane</keyword>
<feature type="transmembrane region" description="Helical" evidence="6">
    <location>
        <begin position="248"/>
        <end position="268"/>
    </location>
</feature>
<evidence type="ECO:0000256" key="6">
    <source>
        <dbReference type="SAM" id="Phobius"/>
    </source>
</evidence>
<gene>
    <name evidence="8" type="ORF">H0A61_03019</name>
</gene>
<evidence type="ECO:0000256" key="4">
    <source>
        <dbReference type="ARBA" id="ARBA00022989"/>
    </source>
</evidence>
<keyword evidence="2" id="KW-1003">Cell membrane</keyword>
<comment type="subcellular location">
    <subcellularLocation>
        <location evidence="1">Cell membrane</location>
        <topology evidence="1">Multi-pass membrane protein</topology>
    </subcellularLocation>
</comment>
<evidence type="ECO:0000313" key="8">
    <source>
        <dbReference type="EMBL" id="QSQ10609.1"/>
    </source>
</evidence>
<dbReference type="EMBL" id="CP059066">
    <property type="protein sequence ID" value="QSQ10609.1"/>
    <property type="molecule type" value="Genomic_DNA"/>
</dbReference>
<feature type="domain" description="Type II secretion system protein GspF" evidence="7">
    <location>
        <begin position="148"/>
        <end position="266"/>
    </location>
</feature>
<evidence type="ECO:0000256" key="5">
    <source>
        <dbReference type="ARBA" id="ARBA00023136"/>
    </source>
</evidence>
<sequence length="279" mass="31271">MIPTLLMVPLLYYALMLIFRELELSLAVYSYGRPSYTRSGSTLKLLSSYIGRRLEARGLDKKLDDFLRSAGYPFGLRPFGFLAACAVFAVLALLYGLLVGISGLRLAALLPVSAAVPYFLVNYERKRRESQFRAEMPELVDLFELGATADVSLESVFLAVIDSARSRAVRREFERIAAEYFTTHDKTSCLNRFCERVKLPEASVLSMALLQGDRTGRTREVLASLSSSLYNTTLSKASRQDKTLEYKVLAAIFLLMASTVMLQVYPYFTVVEGGLRLLF</sequence>
<feature type="transmembrane region" description="Helical" evidence="6">
    <location>
        <begin position="104"/>
        <end position="123"/>
    </location>
</feature>
<evidence type="ECO:0000256" key="1">
    <source>
        <dbReference type="ARBA" id="ARBA00004651"/>
    </source>
</evidence>
<accession>A0A8A0RSY4</accession>
<proteinExistence type="predicted"/>
<dbReference type="GO" id="GO:0005886">
    <property type="term" value="C:plasma membrane"/>
    <property type="evidence" value="ECO:0007669"/>
    <property type="project" value="UniProtKB-SubCell"/>
</dbReference>
<feature type="transmembrane region" description="Helical" evidence="6">
    <location>
        <begin position="79"/>
        <end position="98"/>
    </location>
</feature>
<dbReference type="RefSeq" id="WP_206707916.1">
    <property type="nucleotide sequence ID" value="NZ_CP059066.1"/>
</dbReference>
<evidence type="ECO:0000256" key="3">
    <source>
        <dbReference type="ARBA" id="ARBA00022692"/>
    </source>
</evidence>
<evidence type="ECO:0000259" key="7">
    <source>
        <dbReference type="Pfam" id="PF00482"/>
    </source>
</evidence>
<keyword evidence="4 6" id="KW-1133">Transmembrane helix</keyword>
<evidence type="ECO:0000313" key="9">
    <source>
        <dbReference type="Proteomes" id="UP000662904"/>
    </source>
</evidence>
<dbReference type="InterPro" id="IPR018076">
    <property type="entry name" value="T2SS_GspF_dom"/>
</dbReference>
<dbReference type="Proteomes" id="UP000662904">
    <property type="component" value="Chromosome"/>
</dbReference>
<dbReference type="KEGG" id="kme:H0A61_03019"/>
<protein>
    <recommendedName>
        <fullName evidence="7">Type II secretion system protein GspF domain-containing protein</fullName>
    </recommendedName>
</protein>